<proteinExistence type="predicted"/>
<dbReference type="Pfam" id="PF16794">
    <property type="entry name" value="fn3_4"/>
    <property type="match status" value="1"/>
</dbReference>
<dbReference type="InterPro" id="IPR012337">
    <property type="entry name" value="RNaseH-like_sf"/>
</dbReference>
<dbReference type="GO" id="GO:0006355">
    <property type="term" value="P:regulation of DNA-templated transcription"/>
    <property type="evidence" value="ECO:0007669"/>
    <property type="project" value="TreeGrafter"/>
</dbReference>
<sequence length="588" mass="65729">MESLMFSHQPTWNDCQQLLQVLFTTEGKERILLEARKNVPGANGAPTNLPNEIDAGFPLNRPDWDFNTAADGSSFVVEGKRKTGAAVVDGKQVIWASSLPEGTSVQKAELVALLQALWMAERKSINIYTDSRIQNMESPDRKRQKVLKAKKTMPTSCRKQLEILNKSKNVEVSKATVGINIPNGHNQKKMFSENKENVKLMKASEQINENGCVALERHTALLEQVKHWIRQEIYMINCNLFDKKLNELNERIGKTQCKNKHEAIAGELFVKIRRLQRRIKTVLSSQGDCLEPNTLPNNTVCKVTDVETMNSSVTQKSVKSLSKRMPSVNPDPFKSSEKASARINLSSACVEFVSESNTDDVMLISVEKPHLTTPVTSDSTEIGKNTSRKFSNSPNTRIEVGAVEKKLDFVIDLTKESLSTCNIESPAFTLKSSSKAVLRSKEIIPVAENGDEGSDSLEHLPPLPEPPPPLPEMADKIQDTLPPQKTELRVKRVLRPPGIALTWNISNVNPKCAPVESYHLFLCYENPHHLTWKKIAEIKALPLPMACTLSQFLASNKYYFTVQSKDIFGRYGPFCNIKSISGFSENLT</sequence>
<dbReference type="GO" id="GO:0003676">
    <property type="term" value="F:nucleic acid binding"/>
    <property type="evidence" value="ECO:0007669"/>
    <property type="project" value="InterPro"/>
</dbReference>
<evidence type="ECO:0000256" key="3">
    <source>
        <dbReference type="SAM" id="MobiDB-lite"/>
    </source>
</evidence>
<dbReference type="Gene3D" id="1.10.375.10">
    <property type="entry name" value="Human Immunodeficiency Virus Type 1 Capsid Protein"/>
    <property type="match status" value="1"/>
</dbReference>
<dbReference type="PANTHER" id="PTHR23210">
    <property type="entry name" value="ACTIVATING TRANSCRIPTION FACTOR 7 INTERACTING PROTEIN"/>
    <property type="match status" value="1"/>
</dbReference>
<dbReference type="Proteomes" id="UP000030759">
    <property type="component" value="Unassembled WGS sequence"/>
</dbReference>
<dbReference type="GO" id="GO:0005667">
    <property type="term" value="C:transcription regulator complex"/>
    <property type="evidence" value="ECO:0007669"/>
    <property type="project" value="TreeGrafter"/>
</dbReference>
<dbReference type="GO" id="GO:0005634">
    <property type="term" value="C:nucleus"/>
    <property type="evidence" value="ECO:0007669"/>
    <property type="project" value="UniProtKB-SubCell"/>
</dbReference>
<dbReference type="SUPFAM" id="SSF53098">
    <property type="entry name" value="Ribonuclease H-like"/>
    <property type="match status" value="1"/>
</dbReference>
<dbReference type="GO" id="GO:0004523">
    <property type="term" value="F:RNA-DNA hybrid ribonuclease activity"/>
    <property type="evidence" value="ECO:0007669"/>
    <property type="project" value="InterPro"/>
</dbReference>
<name>A0A061I2F9_CRIGR</name>
<dbReference type="InterPro" id="IPR031870">
    <property type="entry name" value="ATF7IP_BD"/>
</dbReference>
<evidence type="ECO:0000259" key="4">
    <source>
        <dbReference type="PROSITE" id="PS50879"/>
    </source>
</evidence>
<dbReference type="InterPro" id="IPR003036">
    <property type="entry name" value="Gag_P30"/>
</dbReference>
<dbReference type="Pfam" id="PF16788">
    <property type="entry name" value="ATF7IP_BD"/>
    <property type="match status" value="1"/>
</dbReference>
<dbReference type="PANTHER" id="PTHR23210:SF23">
    <property type="entry name" value="ACTIVATING TRANSCRIPTION FACTOR 7-INTERACTING PROTEIN 2"/>
    <property type="match status" value="1"/>
</dbReference>
<evidence type="ECO:0000313" key="6">
    <source>
        <dbReference type="Proteomes" id="UP000030759"/>
    </source>
</evidence>
<feature type="region of interest" description="Disordered" evidence="3">
    <location>
        <begin position="314"/>
        <end position="335"/>
    </location>
</feature>
<dbReference type="InterPro" id="IPR056565">
    <property type="entry name" value="Fn3_ATF7IP"/>
</dbReference>
<dbReference type="AlphaFoldDB" id="A0A061I2F9"/>
<dbReference type="InterPro" id="IPR002156">
    <property type="entry name" value="RNaseH_domain"/>
</dbReference>
<accession>A0A061I2F9</accession>
<feature type="domain" description="RNase H type-1" evidence="4">
    <location>
        <begin position="62"/>
        <end position="206"/>
    </location>
</feature>
<evidence type="ECO:0000313" key="5">
    <source>
        <dbReference type="EMBL" id="ERE67333.1"/>
    </source>
</evidence>
<dbReference type="InterPro" id="IPR008919">
    <property type="entry name" value="Retrov_capsid_N"/>
</dbReference>
<organism evidence="5 6">
    <name type="scientific">Cricetulus griseus</name>
    <name type="common">Chinese hamster</name>
    <name type="synonym">Cricetulus barabensis griseus</name>
    <dbReference type="NCBI Taxonomy" id="10029"/>
    <lineage>
        <taxon>Eukaryota</taxon>
        <taxon>Metazoa</taxon>
        <taxon>Chordata</taxon>
        <taxon>Craniata</taxon>
        <taxon>Vertebrata</taxon>
        <taxon>Euteleostomi</taxon>
        <taxon>Mammalia</taxon>
        <taxon>Eutheria</taxon>
        <taxon>Euarchontoglires</taxon>
        <taxon>Glires</taxon>
        <taxon>Rodentia</taxon>
        <taxon>Myomorpha</taxon>
        <taxon>Muroidea</taxon>
        <taxon>Cricetidae</taxon>
        <taxon>Cricetinae</taxon>
        <taxon>Cricetulus</taxon>
    </lineage>
</organism>
<evidence type="ECO:0000256" key="2">
    <source>
        <dbReference type="ARBA" id="ARBA00023242"/>
    </source>
</evidence>
<reference evidence="6" key="1">
    <citation type="journal article" date="2013" name="Nat. Biotechnol.">
        <title>Chinese hamster genome sequenced from sorted chromosomes.</title>
        <authorList>
            <person name="Brinkrolf K."/>
            <person name="Rupp O."/>
            <person name="Laux H."/>
            <person name="Kollin F."/>
            <person name="Ernst W."/>
            <person name="Linke B."/>
            <person name="Kofler R."/>
            <person name="Romand S."/>
            <person name="Hesse F."/>
            <person name="Budach W.E."/>
            <person name="Galosy S."/>
            <person name="Muller D."/>
            <person name="Noll T."/>
            <person name="Wienberg J."/>
            <person name="Jostock T."/>
            <person name="Leonard M."/>
            <person name="Grillari J."/>
            <person name="Tauch A."/>
            <person name="Goesmann A."/>
            <person name="Helk B."/>
            <person name="Mott J.E."/>
            <person name="Puhler A."/>
            <person name="Borth N."/>
        </authorList>
    </citation>
    <scope>NUCLEOTIDE SEQUENCE [LARGE SCALE GENOMIC DNA]</scope>
    <source>
        <strain evidence="6">17A/GY</strain>
    </source>
</reference>
<dbReference type="GO" id="GO:0019068">
    <property type="term" value="P:virion assembly"/>
    <property type="evidence" value="ECO:0007669"/>
    <property type="project" value="InterPro"/>
</dbReference>
<evidence type="ECO:0000256" key="1">
    <source>
        <dbReference type="ARBA" id="ARBA00004123"/>
    </source>
</evidence>
<dbReference type="Pfam" id="PF02093">
    <property type="entry name" value="Gag_p30"/>
    <property type="match status" value="1"/>
</dbReference>
<dbReference type="EMBL" id="KE682306">
    <property type="protein sequence ID" value="ERE67333.1"/>
    <property type="molecule type" value="Genomic_DNA"/>
</dbReference>
<feature type="region of interest" description="Disordered" evidence="3">
    <location>
        <begin position="374"/>
        <end position="393"/>
    </location>
</feature>
<dbReference type="InterPro" id="IPR026085">
    <property type="entry name" value="ATF7-int"/>
</dbReference>
<dbReference type="GO" id="GO:0003712">
    <property type="term" value="F:transcription coregulator activity"/>
    <property type="evidence" value="ECO:0007669"/>
    <property type="project" value="TreeGrafter"/>
</dbReference>
<gene>
    <name evidence="5" type="ORF">H671_7g18758</name>
</gene>
<keyword evidence="2" id="KW-0539">Nucleus</keyword>
<feature type="region of interest" description="Disordered" evidence="3">
    <location>
        <begin position="448"/>
        <end position="467"/>
    </location>
</feature>
<comment type="subcellular location">
    <subcellularLocation>
        <location evidence="1">Nucleus</location>
    </subcellularLocation>
</comment>
<dbReference type="PROSITE" id="PS50879">
    <property type="entry name" value="RNASE_H_1"/>
    <property type="match status" value="1"/>
</dbReference>
<dbReference type="SUPFAM" id="SSF47943">
    <property type="entry name" value="Retrovirus capsid protein, N-terminal core domain"/>
    <property type="match status" value="1"/>
</dbReference>
<protein>
    <submittedName>
        <fullName evidence="5">Activating transcription factor 7-interacting protein 2</fullName>
    </submittedName>
</protein>